<gene>
    <name evidence="2" type="ORF">BDZ94DRAFT_1166826</name>
</gene>
<dbReference type="InterPro" id="IPR016169">
    <property type="entry name" value="FAD-bd_PCMH_sub2"/>
</dbReference>
<dbReference type="Gene3D" id="3.30.465.10">
    <property type="match status" value="1"/>
</dbReference>
<comment type="caution">
    <text evidence="2">The sequence shown here is derived from an EMBL/GenBank/DDBJ whole genome shotgun (WGS) entry which is preliminary data.</text>
</comment>
<dbReference type="AlphaFoldDB" id="A0A9P5Y628"/>
<feature type="domain" description="Berberine/berberine-like" evidence="1">
    <location>
        <begin position="161"/>
        <end position="197"/>
    </location>
</feature>
<evidence type="ECO:0000259" key="1">
    <source>
        <dbReference type="Pfam" id="PF08031"/>
    </source>
</evidence>
<dbReference type="OrthoDB" id="2151789at2759"/>
<dbReference type="EMBL" id="MU150277">
    <property type="protein sequence ID" value="KAF9461956.1"/>
    <property type="molecule type" value="Genomic_DNA"/>
</dbReference>
<dbReference type="Gene3D" id="3.40.462.20">
    <property type="match status" value="1"/>
</dbReference>
<evidence type="ECO:0000313" key="2">
    <source>
        <dbReference type="EMBL" id="KAF9461956.1"/>
    </source>
</evidence>
<sequence length="206" mass="22727">MAYYNGDGPLSDAFDEVLAVPTIPGGDAIKRNINQQALNALVDGAFPGGRRTIFNVLAFKADADFALALNKKSIELFKPFEGKNVTWAVTFQPFGKAITAAIAKKPNFQGIETDADLLIFGIAAYYDDPKLDKALDKWAHDTVNWGAQAAKQKGLFAPWLYLNYALPDQDVYGSFGAANARRLRSIRDKYDPNHVLRKLWPGGFKL</sequence>
<dbReference type="GO" id="GO:0016491">
    <property type="term" value="F:oxidoreductase activity"/>
    <property type="evidence" value="ECO:0007669"/>
    <property type="project" value="InterPro"/>
</dbReference>
<dbReference type="Pfam" id="PF08031">
    <property type="entry name" value="BBE"/>
    <property type="match status" value="1"/>
</dbReference>
<name>A0A9P5Y628_9AGAR</name>
<proteinExistence type="predicted"/>
<evidence type="ECO:0000313" key="3">
    <source>
        <dbReference type="Proteomes" id="UP000807353"/>
    </source>
</evidence>
<reference evidence="2" key="1">
    <citation type="submission" date="2020-11" db="EMBL/GenBank/DDBJ databases">
        <authorList>
            <consortium name="DOE Joint Genome Institute"/>
            <person name="Ahrendt S."/>
            <person name="Riley R."/>
            <person name="Andreopoulos W."/>
            <person name="Labutti K."/>
            <person name="Pangilinan J."/>
            <person name="Ruiz-Duenas F.J."/>
            <person name="Barrasa J.M."/>
            <person name="Sanchez-Garcia M."/>
            <person name="Camarero S."/>
            <person name="Miyauchi S."/>
            <person name="Serrano A."/>
            <person name="Linde D."/>
            <person name="Babiker R."/>
            <person name="Drula E."/>
            <person name="Ayuso-Fernandez I."/>
            <person name="Pacheco R."/>
            <person name="Padilla G."/>
            <person name="Ferreira P."/>
            <person name="Barriuso J."/>
            <person name="Kellner H."/>
            <person name="Castanera R."/>
            <person name="Alfaro M."/>
            <person name="Ramirez L."/>
            <person name="Pisabarro A.G."/>
            <person name="Kuo A."/>
            <person name="Tritt A."/>
            <person name="Lipzen A."/>
            <person name="He G."/>
            <person name="Yan M."/>
            <person name="Ng V."/>
            <person name="Cullen D."/>
            <person name="Martin F."/>
            <person name="Rosso M.-N."/>
            <person name="Henrissat B."/>
            <person name="Hibbett D."/>
            <person name="Martinez A.T."/>
            <person name="Grigoriev I.V."/>
        </authorList>
    </citation>
    <scope>NUCLEOTIDE SEQUENCE</scope>
    <source>
        <strain evidence="2">CBS 247.69</strain>
    </source>
</reference>
<accession>A0A9P5Y628</accession>
<keyword evidence="3" id="KW-1185">Reference proteome</keyword>
<organism evidence="2 3">
    <name type="scientific">Collybia nuda</name>
    <dbReference type="NCBI Taxonomy" id="64659"/>
    <lineage>
        <taxon>Eukaryota</taxon>
        <taxon>Fungi</taxon>
        <taxon>Dikarya</taxon>
        <taxon>Basidiomycota</taxon>
        <taxon>Agaricomycotina</taxon>
        <taxon>Agaricomycetes</taxon>
        <taxon>Agaricomycetidae</taxon>
        <taxon>Agaricales</taxon>
        <taxon>Tricholomatineae</taxon>
        <taxon>Clitocybaceae</taxon>
        <taxon>Collybia</taxon>
    </lineage>
</organism>
<dbReference type="InterPro" id="IPR012951">
    <property type="entry name" value="BBE"/>
</dbReference>
<protein>
    <recommendedName>
        <fullName evidence="1">Berberine/berberine-like domain-containing protein</fullName>
    </recommendedName>
</protein>
<dbReference type="GO" id="GO:0050660">
    <property type="term" value="F:flavin adenine dinucleotide binding"/>
    <property type="evidence" value="ECO:0007669"/>
    <property type="project" value="InterPro"/>
</dbReference>
<dbReference type="Proteomes" id="UP000807353">
    <property type="component" value="Unassembled WGS sequence"/>
</dbReference>